<dbReference type="NCBIfam" id="TIGR00445">
    <property type="entry name" value="mraY"/>
    <property type="match status" value="1"/>
</dbReference>
<comment type="cofactor">
    <cofactor evidence="7 9">
        <name>Mg(2+)</name>
        <dbReference type="ChEBI" id="CHEBI:18420"/>
    </cofactor>
</comment>
<dbReference type="GO" id="GO:0009252">
    <property type="term" value="P:peptidoglycan biosynthetic process"/>
    <property type="evidence" value="ECO:0007669"/>
    <property type="project" value="UniProtKB-UniRule"/>
</dbReference>
<feature type="transmembrane region" description="Helical" evidence="7">
    <location>
        <begin position="332"/>
        <end position="352"/>
    </location>
</feature>
<feature type="transmembrane region" description="Helical" evidence="7">
    <location>
        <begin position="173"/>
        <end position="192"/>
    </location>
</feature>
<dbReference type="InterPro" id="IPR000715">
    <property type="entry name" value="Glycosyl_transferase_4"/>
</dbReference>
<dbReference type="PANTHER" id="PTHR22926">
    <property type="entry name" value="PHOSPHO-N-ACETYLMURAMOYL-PENTAPEPTIDE-TRANSFERASE"/>
    <property type="match status" value="1"/>
</dbReference>
<reference evidence="11" key="1">
    <citation type="submission" date="2017-09" db="EMBL/GenBank/DDBJ databases">
        <title>Depth-based differentiation of microbial function through sediment-hosted aquifers and enrichment of novel symbionts in the deep terrestrial subsurface.</title>
        <authorList>
            <person name="Probst A.J."/>
            <person name="Ladd B."/>
            <person name="Jarett J.K."/>
            <person name="Geller-Mcgrath D.E."/>
            <person name="Sieber C.M.K."/>
            <person name="Emerson J.B."/>
            <person name="Anantharaman K."/>
            <person name="Thomas B.C."/>
            <person name="Malmstrom R."/>
            <person name="Stieglmeier M."/>
            <person name="Klingl A."/>
            <person name="Woyke T."/>
            <person name="Ryan C.M."/>
            <person name="Banfield J.F."/>
        </authorList>
    </citation>
    <scope>NUCLEOTIDE SEQUENCE [LARGE SCALE GENOMIC DNA]</scope>
</reference>
<evidence type="ECO:0000256" key="4">
    <source>
        <dbReference type="ARBA" id="ARBA00022692"/>
    </source>
</evidence>
<dbReference type="HAMAP" id="MF_00038">
    <property type="entry name" value="MraY"/>
    <property type="match status" value="1"/>
</dbReference>
<feature type="binding site" evidence="9">
    <location>
        <position position="257"/>
    </location>
    <ligand>
        <name>Mg(2+)</name>
        <dbReference type="ChEBI" id="CHEBI:18420"/>
    </ligand>
</feature>
<organism evidence="10 11">
    <name type="scientific">candidate division WWE3 bacterium CG_4_8_14_3_um_filter_42_11</name>
    <dbReference type="NCBI Taxonomy" id="1975076"/>
    <lineage>
        <taxon>Bacteria</taxon>
        <taxon>Katanobacteria</taxon>
    </lineage>
</organism>
<dbReference type="GO" id="GO:0051992">
    <property type="term" value="F:UDP-N-acetylmuramoyl-L-alanyl-D-glutamyl-meso-2,6-diaminopimelyl-D-alanyl-D-alanine:undecaprenyl-phosphate transferase activity"/>
    <property type="evidence" value="ECO:0007669"/>
    <property type="project" value="RHEA"/>
</dbReference>
<evidence type="ECO:0000256" key="5">
    <source>
        <dbReference type="ARBA" id="ARBA00022989"/>
    </source>
</evidence>
<dbReference type="GO" id="GO:0046872">
    <property type="term" value="F:metal ion binding"/>
    <property type="evidence" value="ECO:0007669"/>
    <property type="project" value="UniProtKB-KW"/>
</dbReference>
<sequence>MIKIFGILLLSFLFTGLFSIPFINLLYKLKFQRQEEHSKDILGKDTPIFARLHGWKIGTPNGGGILVIGSVLLFSFIFYKVTKFNFNSTSSILYLTIILFGALGFYDDIQKIFGWKKTGFWGLKIRFKLLIQIVFALIISSLIYLKMGVSSLIIPLPQLNFLAYDSMVNWQGLVVNLGVFYIFFATFVIVGATNAFNITDGLDGLATGLLLVALSAFWYLAGLQNHGDVILFMAVLTGSLLAFMYFNIFPARIWLGDTGAMAFGALLAVIALVTQSVAVLPIIGGVFVVEAMSTLIQWYSKALRGKKIFLCAPLHHHFEAKGWDETKVTMRFWLAGAVLAFIGIFIALLPSLKF</sequence>
<feature type="transmembrane region" description="Helical" evidence="7">
    <location>
        <begin position="91"/>
        <end position="109"/>
    </location>
</feature>
<comment type="similarity">
    <text evidence="2 7">Belongs to the glycosyltransferase 4 family. MraY subfamily.</text>
</comment>
<comment type="subcellular location">
    <subcellularLocation>
        <location evidence="7">Cell membrane</location>
        <topology evidence="7">Multi-pass membrane protein</topology>
    </subcellularLocation>
    <subcellularLocation>
        <location evidence="1">Membrane</location>
        <topology evidence="1">Multi-pass membrane protein</topology>
    </subcellularLocation>
</comment>
<feature type="transmembrane region" description="Helical" evidence="7">
    <location>
        <begin position="61"/>
        <end position="79"/>
    </location>
</feature>
<keyword evidence="7 9" id="KW-0479">Metal-binding</keyword>
<evidence type="ECO:0000256" key="8">
    <source>
        <dbReference type="NCBIfam" id="TIGR00445"/>
    </source>
</evidence>
<dbReference type="CDD" id="cd06852">
    <property type="entry name" value="GT_MraY"/>
    <property type="match status" value="1"/>
</dbReference>
<feature type="transmembrane region" description="Helical" evidence="7">
    <location>
        <begin position="229"/>
        <end position="246"/>
    </location>
</feature>
<comment type="catalytic activity">
    <reaction evidence="7">
        <text>UDP-N-acetyl-alpha-D-muramoyl-L-alanyl-gamma-D-glutamyl-meso-2,6-diaminopimeloyl-D-alanyl-D-alanine + di-trans,octa-cis-undecaprenyl phosphate = di-trans,octa-cis-undecaprenyl diphospho-N-acetyl-alpha-D-muramoyl-L-alanyl-D-glutamyl-meso-2,6-diaminopimeloyl-D-alanyl-D-alanine + UMP</text>
        <dbReference type="Rhea" id="RHEA:28386"/>
        <dbReference type="ChEBI" id="CHEBI:57865"/>
        <dbReference type="ChEBI" id="CHEBI:60392"/>
        <dbReference type="ChEBI" id="CHEBI:61386"/>
        <dbReference type="ChEBI" id="CHEBI:61387"/>
        <dbReference type="EC" id="2.7.8.13"/>
    </reaction>
</comment>
<dbReference type="EC" id="2.7.8.13" evidence="7 8"/>
<keyword evidence="7" id="KW-0573">Peptidoglycan synthesis</keyword>
<evidence type="ECO:0000256" key="2">
    <source>
        <dbReference type="ARBA" id="ARBA00005583"/>
    </source>
</evidence>
<accession>A0A2M8G6A2</accession>
<dbReference type="InterPro" id="IPR003524">
    <property type="entry name" value="PNAcMuramoyl-5peptid_Trfase"/>
</dbReference>
<evidence type="ECO:0000313" key="11">
    <source>
        <dbReference type="Proteomes" id="UP000229438"/>
    </source>
</evidence>
<keyword evidence="7" id="KW-0133">Cell shape</keyword>
<protein>
    <recommendedName>
        <fullName evidence="7 8">Phospho-N-acetylmuramoyl-pentapeptide-transferase</fullName>
        <ecNumber evidence="7 8">2.7.8.13</ecNumber>
    </recommendedName>
    <alternativeName>
        <fullName evidence="7">UDP-MurNAc-pentapeptide phosphotransferase</fullName>
    </alternativeName>
</protein>
<feature type="transmembrane region" description="Helical" evidence="7">
    <location>
        <begin position="204"/>
        <end position="223"/>
    </location>
</feature>
<keyword evidence="7" id="KW-0131">Cell cycle</keyword>
<dbReference type="UniPathway" id="UPA00219"/>
<keyword evidence="7" id="KW-1003">Cell membrane</keyword>
<keyword evidence="4 7" id="KW-0812">Transmembrane</keyword>
<dbReference type="AlphaFoldDB" id="A0A2M8G6A2"/>
<dbReference type="EMBL" id="PFQS01000091">
    <property type="protein sequence ID" value="PJC68477.1"/>
    <property type="molecule type" value="Genomic_DNA"/>
</dbReference>
<dbReference type="GO" id="GO:0005886">
    <property type="term" value="C:plasma membrane"/>
    <property type="evidence" value="ECO:0007669"/>
    <property type="project" value="UniProtKB-SubCell"/>
</dbReference>
<feature type="transmembrane region" description="Helical" evidence="7">
    <location>
        <begin position="6"/>
        <end position="27"/>
    </location>
</feature>
<dbReference type="Pfam" id="PF00953">
    <property type="entry name" value="Glycos_transf_4"/>
    <property type="match status" value="1"/>
</dbReference>
<evidence type="ECO:0000256" key="9">
    <source>
        <dbReference type="PIRSR" id="PIRSR600715-1"/>
    </source>
</evidence>
<gene>
    <name evidence="7 10" type="primary">mraY</name>
    <name evidence="10" type="ORF">CO015_03925</name>
</gene>
<feature type="binding site" evidence="9">
    <location>
        <position position="197"/>
    </location>
    <ligand>
        <name>Mg(2+)</name>
        <dbReference type="ChEBI" id="CHEBI:18420"/>
    </ligand>
</feature>
<evidence type="ECO:0000256" key="1">
    <source>
        <dbReference type="ARBA" id="ARBA00004141"/>
    </source>
</evidence>
<evidence type="ECO:0000256" key="7">
    <source>
        <dbReference type="HAMAP-Rule" id="MF_00038"/>
    </source>
</evidence>
<keyword evidence="7" id="KW-0961">Cell wall biogenesis/degradation</keyword>
<keyword evidence="7" id="KW-0132">Cell division</keyword>
<comment type="pathway">
    <text evidence="7">Cell wall biogenesis; peptidoglycan biosynthesis.</text>
</comment>
<comment type="caution">
    <text evidence="10">The sequence shown here is derived from an EMBL/GenBank/DDBJ whole genome shotgun (WGS) entry which is preliminary data.</text>
</comment>
<keyword evidence="7 9" id="KW-0460">Magnesium</keyword>
<evidence type="ECO:0000256" key="6">
    <source>
        <dbReference type="ARBA" id="ARBA00023136"/>
    </source>
</evidence>
<dbReference type="InterPro" id="IPR018480">
    <property type="entry name" value="PNAcMuramoyl-5peptid_Trfase_CS"/>
</dbReference>
<name>A0A2M8G6A2_UNCKA</name>
<comment type="function">
    <text evidence="7">Catalyzes the initial step of the lipid cycle reactions in the biosynthesis of the cell wall peptidoglycan: transfers peptidoglycan precursor phospho-MurNAc-pentapeptide from UDP-MurNAc-pentapeptide onto the lipid carrier undecaprenyl phosphate, yielding undecaprenyl-pyrophosphoryl-MurNAc-pentapeptide, known as lipid I.</text>
</comment>
<proteinExistence type="inferred from homology"/>
<evidence type="ECO:0000313" key="10">
    <source>
        <dbReference type="EMBL" id="PJC68477.1"/>
    </source>
</evidence>
<dbReference type="PROSITE" id="PS01348">
    <property type="entry name" value="MRAY_2"/>
    <property type="match status" value="1"/>
</dbReference>
<dbReference type="PANTHER" id="PTHR22926:SF5">
    <property type="entry name" value="PHOSPHO-N-ACETYLMURAMOYL-PENTAPEPTIDE-TRANSFERASE HOMOLOG"/>
    <property type="match status" value="1"/>
</dbReference>
<feature type="transmembrane region" description="Helical" evidence="7">
    <location>
        <begin position="129"/>
        <end position="153"/>
    </location>
</feature>
<dbReference type="GO" id="GO:0008360">
    <property type="term" value="P:regulation of cell shape"/>
    <property type="evidence" value="ECO:0007669"/>
    <property type="project" value="UniProtKB-KW"/>
</dbReference>
<dbReference type="GO" id="GO:0071555">
    <property type="term" value="P:cell wall organization"/>
    <property type="evidence" value="ECO:0007669"/>
    <property type="project" value="UniProtKB-KW"/>
</dbReference>
<evidence type="ECO:0000256" key="3">
    <source>
        <dbReference type="ARBA" id="ARBA00022679"/>
    </source>
</evidence>
<dbReference type="Proteomes" id="UP000229438">
    <property type="component" value="Unassembled WGS sequence"/>
</dbReference>
<keyword evidence="6 7" id="KW-0472">Membrane</keyword>
<dbReference type="GO" id="GO:0051301">
    <property type="term" value="P:cell division"/>
    <property type="evidence" value="ECO:0007669"/>
    <property type="project" value="UniProtKB-KW"/>
</dbReference>
<dbReference type="GO" id="GO:0008963">
    <property type="term" value="F:phospho-N-acetylmuramoyl-pentapeptide-transferase activity"/>
    <property type="evidence" value="ECO:0007669"/>
    <property type="project" value="UniProtKB-UniRule"/>
</dbReference>
<keyword evidence="3 7" id="KW-0808">Transferase</keyword>
<keyword evidence="5 7" id="KW-1133">Transmembrane helix</keyword>